<reference evidence="1 2" key="1">
    <citation type="submission" date="2020-11" db="EMBL/GenBank/DDBJ databases">
        <authorList>
            <person name="Sun Q."/>
        </authorList>
    </citation>
    <scope>NUCLEOTIDE SEQUENCE [LARGE SCALE GENOMIC DNA]</scope>
    <source>
        <strain evidence="1 2">P8398</strain>
    </source>
</reference>
<proteinExistence type="predicted"/>
<dbReference type="EMBL" id="CP065053">
    <property type="protein sequence ID" value="QPI52321.1"/>
    <property type="molecule type" value="Genomic_DNA"/>
</dbReference>
<sequence length="55" mass="6162">MQFITAKQLKMIDATEAMTTDQFEDLGWHDNAIHAFRIAEGNDGCGGQLTLDIDY</sequence>
<dbReference type="Proteomes" id="UP000662888">
    <property type="component" value="Chromosome"/>
</dbReference>
<organism evidence="1 2">
    <name type="scientific">Massilia antarctica</name>
    <dbReference type="NCBI Taxonomy" id="2765360"/>
    <lineage>
        <taxon>Bacteria</taxon>
        <taxon>Pseudomonadati</taxon>
        <taxon>Pseudomonadota</taxon>
        <taxon>Betaproteobacteria</taxon>
        <taxon>Burkholderiales</taxon>
        <taxon>Oxalobacteraceae</taxon>
        <taxon>Telluria group</taxon>
        <taxon>Massilia</taxon>
    </lineage>
</organism>
<keyword evidence="2" id="KW-1185">Reference proteome</keyword>
<gene>
    <name evidence="1" type="ORF">IV454_13030</name>
</gene>
<protein>
    <submittedName>
        <fullName evidence="1">Uncharacterized protein</fullName>
    </submittedName>
</protein>
<dbReference type="RefSeq" id="WP_206091790.1">
    <property type="nucleotide sequence ID" value="NZ_CP065053.1"/>
</dbReference>
<evidence type="ECO:0000313" key="2">
    <source>
        <dbReference type="Proteomes" id="UP000662888"/>
    </source>
</evidence>
<evidence type="ECO:0000313" key="1">
    <source>
        <dbReference type="EMBL" id="QPI52321.1"/>
    </source>
</evidence>
<accession>A0AA49AAJ0</accession>
<name>A0AA49AAJ0_9BURK</name>